<comment type="caution">
    <text evidence="1">The sequence shown here is derived from an EMBL/GenBank/DDBJ whole genome shotgun (WGS) entry which is preliminary data.</text>
</comment>
<organism evidence="1">
    <name type="scientific">marine sediment metagenome</name>
    <dbReference type="NCBI Taxonomy" id="412755"/>
    <lineage>
        <taxon>unclassified sequences</taxon>
        <taxon>metagenomes</taxon>
        <taxon>ecological metagenomes</taxon>
    </lineage>
</organism>
<dbReference type="EMBL" id="LAZR01058913">
    <property type="protein sequence ID" value="KKK68911.1"/>
    <property type="molecule type" value="Genomic_DNA"/>
</dbReference>
<sequence length="217" mass="24569">MIFIFTDPGVHGAISAIDENEQILFSVGLVDGLPPKNFTLDLVNSPLKEKREIITIRSTRTLSGFIEDWHFGIEIADYKNVEVGKWKPRIKADGTAGKPTIITADKIYHSGIITGKIIHWFTERGVHDMLQIKPREWQTIYKGFAGKDSKERAFNCLKEKYCEFVLRKHAKCKNCYTPCPLKKHGIIGPRGGYVDGKGDSVCGALHLKNMVRQRKVR</sequence>
<reference evidence="1" key="1">
    <citation type="journal article" date="2015" name="Nature">
        <title>Complex archaea that bridge the gap between prokaryotes and eukaryotes.</title>
        <authorList>
            <person name="Spang A."/>
            <person name="Saw J.H."/>
            <person name="Jorgensen S.L."/>
            <person name="Zaremba-Niedzwiedzka K."/>
            <person name="Martijn J."/>
            <person name="Lind A.E."/>
            <person name="van Eijk R."/>
            <person name="Schleper C."/>
            <person name="Guy L."/>
            <person name="Ettema T.J."/>
        </authorList>
    </citation>
    <scope>NUCLEOTIDE SEQUENCE</scope>
</reference>
<protein>
    <submittedName>
        <fullName evidence="1">Uncharacterized protein</fullName>
    </submittedName>
</protein>
<dbReference type="AlphaFoldDB" id="A0A0F9A9L6"/>
<proteinExistence type="predicted"/>
<evidence type="ECO:0000313" key="1">
    <source>
        <dbReference type="EMBL" id="KKK68911.1"/>
    </source>
</evidence>
<name>A0A0F9A9L6_9ZZZZ</name>
<gene>
    <name evidence="1" type="ORF">LCGC14_2939320</name>
</gene>
<accession>A0A0F9A9L6</accession>